<reference evidence="2 3" key="1">
    <citation type="submission" date="2024-06" db="EMBL/GenBank/DDBJ databases">
        <authorList>
            <person name="Kraege A."/>
            <person name="Thomma B."/>
        </authorList>
    </citation>
    <scope>NUCLEOTIDE SEQUENCE [LARGE SCALE GENOMIC DNA]</scope>
</reference>
<name>A0ABP1FF51_9CHLO</name>
<accession>A0ABP1FF51</accession>
<proteinExistence type="predicted"/>
<dbReference type="Proteomes" id="UP001497392">
    <property type="component" value="Unassembled WGS sequence"/>
</dbReference>
<evidence type="ECO:0000256" key="1">
    <source>
        <dbReference type="SAM" id="MobiDB-lite"/>
    </source>
</evidence>
<comment type="caution">
    <text evidence="2">The sequence shown here is derived from an EMBL/GenBank/DDBJ whole genome shotgun (WGS) entry which is preliminary data.</text>
</comment>
<keyword evidence="3" id="KW-1185">Reference proteome</keyword>
<dbReference type="EMBL" id="CAXHTA020000001">
    <property type="protein sequence ID" value="CAL5218499.1"/>
    <property type="molecule type" value="Genomic_DNA"/>
</dbReference>
<gene>
    <name evidence="2" type="primary">g185</name>
    <name evidence="2" type="ORF">VP750_LOCUS158</name>
</gene>
<evidence type="ECO:0000313" key="2">
    <source>
        <dbReference type="EMBL" id="CAL5218499.1"/>
    </source>
</evidence>
<feature type="compositionally biased region" description="Low complexity" evidence="1">
    <location>
        <begin position="15"/>
        <end position="34"/>
    </location>
</feature>
<protein>
    <submittedName>
        <fullName evidence="2">G185 protein</fullName>
    </submittedName>
</protein>
<evidence type="ECO:0000313" key="3">
    <source>
        <dbReference type="Proteomes" id="UP001497392"/>
    </source>
</evidence>
<feature type="compositionally biased region" description="Polar residues" evidence="1">
    <location>
        <begin position="46"/>
        <end position="56"/>
    </location>
</feature>
<sequence>MPENRNSRRRRAGRKGSNINASASSTNTESAAASGPRPSGPVAPQGTPNQGQPLKHTQQDNEPQDKAYRDLKKKVLQDEADVEDQEAALKVRRKLQKDRNRRLKWVINTLLKGPAALLRRKLRASLRKFAIEIAGPIKNFPGMETALSKWGDLYKLLEKHQRVAIRKALQNPEMALIQTTKTNRDMVEATDERHTISPDMDKMQRGYLVEVINRETSWELYEGLKAAYLKLVAKRSWQAELAWLGGFDLNL</sequence>
<feature type="region of interest" description="Disordered" evidence="1">
    <location>
        <begin position="1"/>
        <end position="65"/>
    </location>
</feature>
<organism evidence="2 3">
    <name type="scientific">Coccomyxa viridis</name>
    <dbReference type="NCBI Taxonomy" id="1274662"/>
    <lineage>
        <taxon>Eukaryota</taxon>
        <taxon>Viridiplantae</taxon>
        <taxon>Chlorophyta</taxon>
        <taxon>core chlorophytes</taxon>
        <taxon>Trebouxiophyceae</taxon>
        <taxon>Trebouxiophyceae incertae sedis</taxon>
        <taxon>Coccomyxaceae</taxon>
        <taxon>Coccomyxa</taxon>
    </lineage>
</organism>